<dbReference type="EMBL" id="JBFXLU010000207">
    <property type="protein sequence ID" value="KAL2835381.1"/>
    <property type="molecule type" value="Genomic_DNA"/>
</dbReference>
<evidence type="ECO:0008006" key="3">
    <source>
        <dbReference type="Google" id="ProtNLM"/>
    </source>
</evidence>
<comment type="caution">
    <text evidence="1">The sequence shown here is derived from an EMBL/GenBank/DDBJ whole genome shotgun (WGS) entry which is preliminary data.</text>
</comment>
<accession>A0ABR4J5R5</accession>
<keyword evidence="2" id="KW-1185">Reference proteome</keyword>
<reference evidence="1 2" key="1">
    <citation type="submission" date="2024-07" db="EMBL/GenBank/DDBJ databases">
        <title>Section-level genome sequencing and comparative genomics of Aspergillus sections Usti and Cavernicolus.</title>
        <authorList>
            <consortium name="Lawrence Berkeley National Laboratory"/>
            <person name="Nybo J.L."/>
            <person name="Vesth T.C."/>
            <person name="Theobald S."/>
            <person name="Frisvad J.C."/>
            <person name="Larsen T.O."/>
            <person name="Kjaerboelling I."/>
            <person name="Rothschild-Mancinelli K."/>
            <person name="Lyhne E.K."/>
            <person name="Kogle M.E."/>
            <person name="Barry K."/>
            <person name="Clum A."/>
            <person name="Na H."/>
            <person name="Ledsgaard L."/>
            <person name="Lin J."/>
            <person name="Lipzen A."/>
            <person name="Kuo A."/>
            <person name="Riley R."/>
            <person name="Mondo S."/>
            <person name="Labutti K."/>
            <person name="Haridas S."/>
            <person name="Pangalinan J."/>
            <person name="Salamov A.A."/>
            <person name="Simmons B.A."/>
            <person name="Magnuson J.K."/>
            <person name="Chen J."/>
            <person name="Drula E."/>
            <person name="Henrissat B."/>
            <person name="Wiebenga A."/>
            <person name="Lubbers R.J."/>
            <person name="Gomes A.C."/>
            <person name="Makela M.R."/>
            <person name="Stajich J."/>
            <person name="Grigoriev I.V."/>
            <person name="Mortensen U.H."/>
            <person name="De Vries R.P."/>
            <person name="Baker S.E."/>
            <person name="Andersen M.R."/>
        </authorList>
    </citation>
    <scope>NUCLEOTIDE SEQUENCE [LARGE SCALE GENOMIC DNA]</scope>
    <source>
        <strain evidence="1 2">CBS 123904</strain>
    </source>
</reference>
<dbReference type="SUPFAM" id="SSF56059">
    <property type="entry name" value="Glutathione synthetase ATP-binding domain-like"/>
    <property type="match status" value="1"/>
</dbReference>
<protein>
    <recommendedName>
        <fullName evidence="3">Prokaryotic glutathione synthetase ATP-binding domain-containing protein</fullName>
    </recommendedName>
</protein>
<dbReference type="Proteomes" id="UP001610446">
    <property type="component" value="Unassembled WGS sequence"/>
</dbReference>
<proteinExistence type="predicted"/>
<evidence type="ECO:0000313" key="2">
    <source>
        <dbReference type="Proteomes" id="UP001610446"/>
    </source>
</evidence>
<gene>
    <name evidence="1" type="ORF">BJY01DRAFT_238890</name>
</gene>
<name>A0ABR4J5R5_9EURO</name>
<sequence>MKRILFLISVPPGVIEKYLAIHAWSNEMLPVRLEELGASVTIKQWLDEDIIESLFNHDVVNFFWAEDYIRHPSEFAQFLGGGHCPLIVNKITLVRWNMHKGYLLDMQRAGFDIPARSFPLNASSPVVVKPSISASSTNTHLIPDIASLSTDDLAYLDSCTKGLFKSSLIIQKFEPEITMGEYSFIVINERLSHFVLKRRRDGEFQCQSKFGGRLRQVTIEDIEPLMLFTAKSIFNMLKGLFGNESTGRIGYLAIDGLVTEDRPFVLMEIEAIEPELSLEFGGSDELLSLLIGN</sequence>
<dbReference type="InterPro" id="IPR053191">
    <property type="entry name" value="DcsG_Biosynth_Enzyme"/>
</dbReference>
<organism evidence="1 2">
    <name type="scientific">Aspergillus pseudoustus</name>
    <dbReference type="NCBI Taxonomy" id="1810923"/>
    <lineage>
        <taxon>Eukaryota</taxon>
        <taxon>Fungi</taxon>
        <taxon>Dikarya</taxon>
        <taxon>Ascomycota</taxon>
        <taxon>Pezizomycotina</taxon>
        <taxon>Eurotiomycetes</taxon>
        <taxon>Eurotiomycetidae</taxon>
        <taxon>Eurotiales</taxon>
        <taxon>Aspergillaceae</taxon>
        <taxon>Aspergillus</taxon>
        <taxon>Aspergillus subgen. Nidulantes</taxon>
    </lineage>
</organism>
<dbReference type="PANTHER" id="PTHR39217">
    <property type="match status" value="1"/>
</dbReference>
<evidence type="ECO:0000313" key="1">
    <source>
        <dbReference type="EMBL" id="KAL2835381.1"/>
    </source>
</evidence>
<dbReference type="PANTHER" id="PTHR39217:SF1">
    <property type="entry name" value="GLUTATHIONE SYNTHETASE"/>
    <property type="match status" value="1"/>
</dbReference>